<dbReference type="Gene3D" id="3.40.50.2300">
    <property type="match status" value="1"/>
</dbReference>
<dbReference type="SUPFAM" id="SSF52788">
    <property type="entry name" value="Phosphotyrosine protein phosphatases I"/>
    <property type="match status" value="1"/>
</dbReference>
<dbReference type="AlphaFoldDB" id="A0A932YXN1"/>
<reference evidence="1" key="1">
    <citation type="submission" date="2020-07" db="EMBL/GenBank/DDBJ databases">
        <title>Huge and variable diversity of episymbiotic CPR bacteria and DPANN archaea in groundwater ecosystems.</title>
        <authorList>
            <person name="He C.Y."/>
            <person name="Keren R."/>
            <person name="Whittaker M."/>
            <person name="Farag I.F."/>
            <person name="Doudna J."/>
            <person name="Cate J.H.D."/>
            <person name="Banfield J.F."/>
        </authorList>
    </citation>
    <scope>NUCLEOTIDE SEQUENCE</scope>
    <source>
        <strain evidence="1">NC_groundwater_1225_Ag_S-0.1um_56_177</strain>
    </source>
</reference>
<protein>
    <submittedName>
        <fullName evidence="1">Uncharacterized protein</fullName>
    </submittedName>
</protein>
<sequence>MVMEYRTVLVVSLQDLYRSVVGATCINDALQTSGELGRVMAVPRGICGVCGTRYPEVSCLGEHEPGRWISEAALAYIGTDIPRHRSMPVTGEDVERAALILGVDRFCLYDSAFSPGIRFPEHRAKMRLFAELTGTRECDVPECLESRDVDDHHEVCGFLHRVAHRYISTLIWWVDHPRVLHPPRI</sequence>
<name>A0A932YXN1_9BACT</name>
<evidence type="ECO:0000313" key="1">
    <source>
        <dbReference type="EMBL" id="MBI4132975.1"/>
    </source>
</evidence>
<proteinExistence type="predicted"/>
<organism evidence="1 2">
    <name type="scientific">Candidatus Sungiibacteriota bacterium</name>
    <dbReference type="NCBI Taxonomy" id="2750080"/>
    <lineage>
        <taxon>Bacteria</taxon>
        <taxon>Candidatus Sungiibacteriota</taxon>
    </lineage>
</organism>
<gene>
    <name evidence="1" type="ORF">HY473_02730</name>
</gene>
<comment type="caution">
    <text evidence="1">The sequence shown here is derived from an EMBL/GenBank/DDBJ whole genome shotgun (WGS) entry which is preliminary data.</text>
</comment>
<dbReference type="EMBL" id="JACQMI010000022">
    <property type="protein sequence ID" value="MBI4132975.1"/>
    <property type="molecule type" value="Genomic_DNA"/>
</dbReference>
<dbReference type="Proteomes" id="UP000756703">
    <property type="component" value="Unassembled WGS sequence"/>
</dbReference>
<evidence type="ECO:0000313" key="2">
    <source>
        <dbReference type="Proteomes" id="UP000756703"/>
    </source>
</evidence>
<accession>A0A932YXN1</accession>
<dbReference type="InterPro" id="IPR036196">
    <property type="entry name" value="Ptyr_pPase_sf"/>
</dbReference>